<gene>
    <name evidence="1" type="ORF">B0H94_106100</name>
</gene>
<dbReference type="RefSeq" id="WP_106588519.1">
    <property type="nucleotide sequence ID" value="NZ_PYAV01000006.1"/>
</dbReference>
<evidence type="ECO:0000313" key="1">
    <source>
        <dbReference type="EMBL" id="PSL45845.1"/>
    </source>
</evidence>
<organism evidence="1 2">
    <name type="scientific">Salsuginibacillus halophilus</name>
    <dbReference type="NCBI Taxonomy" id="517424"/>
    <lineage>
        <taxon>Bacteria</taxon>
        <taxon>Bacillati</taxon>
        <taxon>Bacillota</taxon>
        <taxon>Bacilli</taxon>
        <taxon>Bacillales</taxon>
        <taxon>Bacillaceae</taxon>
        <taxon>Salsuginibacillus</taxon>
    </lineage>
</organism>
<dbReference type="EMBL" id="PYAV01000006">
    <property type="protein sequence ID" value="PSL45845.1"/>
    <property type="molecule type" value="Genomic_DNA"/>
</dbReference>
<reference evidence="1 2" key="1">
    <citation type="submission" date="2018-03" db="EMBL/GenBank/DDBJ databases">
        <title>Genomic Encyclopedia of Type Strains, Phase III (KMG-III): the genomes of soil and plant-associated and newly described type strains.</title>
        <authorList>
            <person name="Whitman W."/>
        </authorList>
    </citation>
    <scope>NUCLEOTIDE SEQUENCE [LARGE SCALE GENOMIC DNA]</scope>
    <source>
        <strain evidence="1 2">CGMCC 1.07653</strain>
    </source>
</reference>
<evidence type="ECO:0000313" key="2">
    <source>
        <dbReference type="Proteomes" id="UP000242310"/>
    </source>
</evidence>
<proteinExistence type="predicted"/>
<dbReference type="Proteomes" id="UP000242310">
    <property type="component" value="Unassembled WGS sequence"/>
</dbReference>
<sequence length="62" mass="7335">MGQYYIDHYNQEIHHTSFVNDRCAILHVNSEHRATVRNEREIEKLLKANGYAKCDCLKETDI</sequence>
<dbReference type="AlphaFoldDB" id="A0A2P8HHY5"/>
<name>A0A2P8HHY5_9BACI</name>
<protein>
    <submittedName>
        <fullName evidence="1">Uncharacterized protein</fullName>
    </submittedName>
</protein>
<dbReference type="OrthoDB" id="2454248at2"/>
<keyword evidence="2" id="KW-1185">Reference proteome</keyword>
<comment type="caution">
    <text evidence="1">The sequence shown here is derived from an EMBL/GenBank/DDBJ whole genome shotgun (WGS) entry which is preliminary data.</text>
</comment>
<accession>A0A2P8HHY5</accession>